<dbReference type="GO" id="GO:0005737">
    <property type="term" value="C:cytoplasm"/>
    <property type="evidence" value="ECO:0007669"/>
    <property type="project" value="UniProtKB-ARBA"/>
</dbReference>
<protein>
    <submittedName>
        <fullName evidence="5">B-cell linker protein</fullName>
    </submittedName>
</protein>
<comment type="caution">
    <text evidence="5">The sequence shown here is derived from an EMBL/GenBank/DDBJ whole genome shotgun (WGS) entry which is preliminary data.</text>
</comment>
<evidence type="ECO:0000259" key="4">
    <source>
        <dbReference type="PROSITE" id="PS50001"/>
    </source>
</evidence>
<feature type="domain" description="SH2" evidence="4">
    <location>
        <begin position="265"/>
        <end position="373"/>
    </location>
</feature>
<dbReference type="AlphaFoldDB" id="A0A5C6N305"/>
<evidence type="ECO:0000256" key="3">
    <source>
        <dbReference type="SAM" id="MobiDB-lite"/>
    </source>
</evidence>
<dbReference type="Pfam" id="PF00017">
    <property type="entry name" value="SH2"/>
    <property type="match status" value="1"/>
</dbReference>
<sequence length="375" mass="41403">MAMGFFGKLKGSGPPAPARRTENNVGWPQGDYGQEDGDTYEAPPCQRAAVKVPQRQLADNVYLERSVAKPAVPQRQAPPPPTSGRFVKSHQQAEDPFNDPNGRKPPAIDRNEKPGKKRLLLPPVQSLPPPPVEEDVYLDPNEEQTIPFLFLTISLQSCSSQANDDPSISTDTLRGACRTHHSTLPSLNVEKSAEMRRATLAATLPPPPAPSVRPPPPVNMEAKVREERLESSPIPVADTRTAVLPSGVRTTKQSGTEMSCQGKEWFAGDCNRKTAEALLLRVKKDGAFLIRHSSAQSSRQPYTLAVLYENKVYNIPIRFLEELRGYALGKEGKTNEEIFCTLDEMISHHQQNRLLLINSQSQAKHTTFLTHPACP</sequence>
<keyword evidence="6" id="KW-1185">Reference proteome</keyword>
<gene>
    <name evidence="5" type="ORF">D4764_05G0001870</name>
</gene>
<dbReference type="PRINTS" id="PR00401">
    <property type="entry name" value="SH2DOMAIN"/>
</dbReference>
<evidence type="ECO:0000313" key="6">
    <source>
        <dbReference type="Proteomes" id="UP000324091"/>
    </source>
</evidence>
<dbReference type="GO" id="GO:0007169">
    <property type="term" value="P:cell surface receptor protein tyrosine kinase signaling pathway"/>
    <property type="evidence" value="ECO:0007669"/>
    <property type="project" value="TreeGrafter"/>
</dbReference>
<evidence type="ECO:0000313" key="5">
    <source>
        <dbReference type="EMBL" id="TWW60097.1"/>
    </source>
</evidence>
<dbReference type="GO" id="GO:0035556">
    <property type="term" value="P:intracellular signal transduction"/>
    <property type="evidence" value="ECO:0007669"/>
    <property type="project" value="TreeGrafter"/>
</dbReference>
<evidence type="ECO:0000256" key="1">
    <source>
        <dbReference type="ARBA" id="ARBA00022999"/>
    </source>
</evidence>
<dbReference type="InterPro" id="IPR051751">
    <property type="entry name" value="Immunoreceptor_sig_adapters"/>
</dbReference>
<dbReference type="SMART" id="SM00252">
    <property type="entry name" value="SH2"/>
    <property type="match status" value="1"/>
</dbReference>
<reference evidence="5 6" key="1">
    <citation type="submission" date="2019-04" db="EMBL/GenBank/DDBJ databases">
        <title>Chromosome genome assembly for Takifugu flavidus.</title>
        <authorList>
            <person name="Xiao S."/>
        </authorList>
    </citation>
    <scope>NUCLEOTIDE SEQUENCE [LARGE SCALE GENOMIC DNA]</scope>
    <source>
        <strain evidence="5">HTHZ2018</strain>
        <tissue evidence="5">Muscle</tissue>
    </source>
</reference>
<dbReference type="InterPro" id="IPR036860">
    <property type="entry name" value="SH2_dom_sf"/>
</dbReference>
<feature type="region of interest" description="Disordered" evidence="3">
    <location>
        <begin position="1"/>
        <end position="131"/>
    </location>
</feature>
<dbReference type="SUPFAM" id="SSF55550">
    <property type="entry name" value="SH2 domain"/>
    <property type="match status" value="1"/>
</dbReference>
<proteinExistence type="predicted"/>
<dbReference type="PROSITE" id="PS50001">
    <property type="entry name" value="SH2"/>
    <property type="match status" value="1"/>
</dbReference>
<dbReference type="InterPro" id="IPR000980">
    <property type="entry name" value="SH2"/>
</dbReference>
<name>A0A5C6N305_9TELE</name>
<accession>A0A5C6N305</accession>
<dbReference type="EMBL" id="RHFK02000018">
    <property type="protein sequence ID" value="TWW60097.1"/>
    <property type="molecule type" value="Genomic_DNA"/>
</dbReference>
<dbReference type="Proteomes" id="UP000324091">
    <property type="component" value="Chromosome 5"/>
</dbReference>
<dbReference type="PANTHER" id="PTHR14098:SF17">
    <property type="entry name" value="B-CELL LINKER PROTEIN"/>
    <property type="match status" value="1"/>
</dbReference>
<organism evidence="5 6">
    <name type="scientific">Takifugu flavidus</name>
    <name type="common">sansaifugu</name>
    <dbReference type="NCBI Taxonomy" id="433684"/>
    <lineage>
        <taxon>Eukaryota</taxon>
        <taxon>Metazoa</taxon>
        <taxon>Chordata</taxon>
        <taxon>Craniata</taxon>
        <taxon>Vertebrata</taxon>
        <taxon>Euteleostomi</taxon>
        <taxon>Actinopterygii</taxon>
        <taxon>Neopterygii</taxon>
        <taxon>Teleostei</taxon>
        <taxon>Neoteleostei</taxon>
        <taxon>Acanthomorphata</taxon>
        <taxon>Eupercaria</taxon>
        <taxon>Tetraodontiformes</taxon>
        <taxon>Tetradontoidea</taxon>
        <taxon>Tetraodontidae</taxon>
        <taxon>Takifugu</taxon>
    </lineage>
</organism>
<keyword evidence="1 2" id="KW-0727">SH2 domain</keyword>
<dbReference type="Gene3D" id="3.30.505.10">
    <property type="entry name" value="SH2 domain"/>
    <property type="match status" value="1"/>
</dbReference>
<dbReference type="PANTHER" id="PTHR14098">
    <property type="entry name" value="SH2 DOMAIN CONTAINING PROTEIN"/>
    <property type="match status" value="1"/>
</dbReference>
<dbReference type="FunFam" id="3.30.505.10:FF:000016">
    <property type="entry name" value="B-cell linker protein isoform 2"/>
    <property type="match status" value="1"/>
</dbReference>
<evidence type="ECO:0000256" key="2">
    <source>
        <dbReference type="PROSITE-ProRule" id="PRU00191"/>
    </source>
</evidence>